<protein>
    <submittedName>
        <fullName evidence="3">Lipoprotein</fullName>
    </submittedName>
</protein>
<name>A0A7E4VU50_PANRE</name>
<evidence type="ECO:0000256" key="1">
    <source>
        <dbReference type="SAM" id="Coils"/>
    </source>
</evidence>
<sequence length="185" mass="20473">MVFNACQKKEPIPQVEEVSSDESDNASYESDSISFQYSFPTADQEFIAAQAEAISSLQEQVDEYAEEIASLTCSLLKATGKFSIVGVIQAYADKKKFDLNSFNDWTTIFNEDKPITALRTSLQCDLSSQHFTDALTAILQKPAALQTNSSTESGSIVVKKSDFTRMELFTIKLICNALLLKVIVE</sequence>
<keyword evidence="2" id="KW-1185">Reference proteome</keyword>
<proteinExistence type="predicted"/>
<dbReference type="WBParaSite" id="Pan_g3412.t1">
    <property type="protein sequence ID" value="Pan_g3412.t1"/>
    <property type="gene ID" value="Pan_g3412"/>
</dbReference>
<reference evidence="2" key="1">
    <citation type="journal article" date="2013" name="Genetics">
        <title>The draft genome and transcriptome of Panagrellus redivivus are shaped by the harsh demands of a free-living lifestyle.</title>
        <authorList>
            <person name="Srinivasan J."/>
            <person name="Dillman A.R."/>
            <person name="Macchietto M.G."/>
            <person name="Heikkinen L."/>
            <person name="Lakso M."/>
            <person name="Fracchia K.M."/>
            <person name="Antoshechkin I."/>
            <person name="Mortazavi A."/>
            <person name="Wong G."/>
            <person name="Sternberg P.W."/>
        </authorList>
    </citation>
    <scope>NUCLEOTIDE SEQUENCE [LARGE SCALE GENOMIC DNA]</scope>
    <source>
        <strain evidence="2">MT8872</strain>
    </source>
</reference>
<organism evidence="2 3">
    <name type="scientific">Panagrellus redivivus</name>
    <name type="common">Microworm</name>
    <dbReference type="NCBI Taxonomy" id="6233"/>
    <lineage>
        <taxon>Eukaryota</taxon>
        <taxon>Metazoa</taxon>
        <taxon>Ecdysozoa</taxon>
        <taxon>Nematoda</taxon>
        <taxon>Chromadorea</taxon>
        <taxon>Rhabditida</taxon>
        <taxon>Tylenchina</taxon>
        <taxon>Panagrolaimomorpha</taxon>
        <taxon>Panagrolaimoidea</taxon>
        <taxon>Panagrolaimidae</taxon>
        <taxon>Panagrellus</taxon>
    </lineage>
</organism>
<evidence type="ECO:0000313" key="2">
    <source>
        <dbReference type="Proteomes" id="UP000492821"/>
    </source>
</evidence>
<dbReference type="Proteomes" id="UP000492821">
    <property type="component" value="Unassembled WGS sequence"/>
</dbReference>
<reference evidence="3" key="2">
    <citation type="submission" date="2020-10" db="UniProtKB">
        <authorList>
            <consortium name="WormBaseParasite"/>
        </authorList>
    </citation>
    <scope>IDENTIFICATION</scope>
</reference>
<accession>A0A7E4VU50</accession>
<feature type="coiled-coil region" evidence="1">
    <location>
        <begin position="47"/>
        <end position="74"/>
    </location>
</feature>
<dbReference type="AlphaFoldDB" id="A0A7E4VU50"/>
<keyword evidence="1" id="KW-0175">Coiled coil</keyword>
<evidence type="ECO:0000313" key="3">
    <source>
        <dbReference type="WBParaSite" id="Pan_g3412.t1"/>
    </source>
</evidence>